<reference evidence="1 2" key="1">
    <citation type="journal article" date="2019" name="Emerg. Microbes Infect.">
        <title>Comprehensive subspecies identification of 175 nontuberculous mycobacteria species based on 7547 genomic profiles.</title>
        <authorList>
            <person name="Matsumoto Y."/>
            <person name="Kinjo T."/>
            <person name="Motooka D."/>
            <person name="Nabeya D."/>
            <person name="Jung N."/>
            <person name="Uechi K."/>
            <person name="Horii T."/>
            <person name="Iida T."/>
            <person name="Fujita J."/>
            <person name="Nakamura S."/>
        </authorList>
    </citation>
    <scope>NUCLEOTIDE SEQUENCE [LARGE SCALE GENOMIC DNA]</scope>
    <source>
        <strain evidence="1 2">JCM 16367</strain>
    </source>
</reference>
<gene>
    <name evidence="1" type="ORF">MNVI_19290</name>
</gene>
<dbReference type="Proteomes" id="UP000466894">
    <property type="component" value="Chromosome"/>
</dbReference>
<name>A0A7I7PDG7_9MYCO</name>
<dbReference type="AlphaFoldDB" id="A0A7I7PDG7"/>
<evidence type="ECO:0000313" key="1">
    <source>
        <dbReference type="EMBL" id="BBY06611.1"/>
    </source>
</evidence>
<dbReference type="EMBL" id="AP022583">
    <property type="protein sequence ID" value="BBY06611.1"/>
    <property type="molecule type" value="Genomic_DNA"/>
</dbReference>
<sequence length="330" mass="35046">MPPFVGMSEQGHQFFVDELARFADEVDDPALSDVARRVAAPLRVAVHGRRGVGRGTVARALAGAGVHITTWEADVDVYVVAEVVKPEDRDAIAAARQPAVGVLTKADLMGPTAAAHCALLSEVTGIAVEPMIGLLAAAAIECDDALWPPLQLLAAQPADLTSADAFLAAAHRLPRTTRQRLVETFDMFGISLAVAAARQGRSFGQVRAWLRRASCVDVVVDRINAAGAEVRYRRILDALDELETLAVCDQRISGFLSRDDTVIARMAAAVDVVEAAGLSVDPGDGRAAHLRRAVTWQRYSRGPVSAVHRSCGADIARGSLRLWSHAGGSP</sequence>
<dbReference type="KEGG" id="mnv:MNVI_19290"/>
<protein>
    <submittedName>
        <fullName evidence="1">Uncharacterized protein</fullName>
    </submittedName>
</protein>
<proteinExistence type="predicted"/>
<accession>A0A7I7PDG7</accession>
<evidence type="ECO:0000313" key="2">
    <source>
        <dbReference type="Proteomes" id="UP000466894"/>
    </source>
</evidence>
<organism evidence="1 2">
    <name type="scientific">Mycobacterium noviomagense</name>
    <dbReference type="NCBI Taxonomy" id="459858"/>
    <lineage>
        <taxon>Bacteria</taxon>
        <taxon>Bacillati</taxon>
        <taxon>Actinomycetota</taxon>
        <taxon>Actinomycetes</taxon>
        <taxon>Mycobacteriales</taxon>
        <taxon>Mycobacteriaceae</taxon>
        <taxon>Mycobacterium</taxon>
    </lineage>
</organism>